<evidence type="ECO:0000256" key="6">
    <source>
        <dbReference type="ARBA" id="ARBA00039159"/>
    </source>
</evidence>
<name>F8F5S5_PAEMK</name>
<evidence type="ECO:0000256" key="5">
    <source>
        <dbReference type="ARBA" id="ARBA00038194"/>
    </source>
</evidence>
<evidence type="ECO:0000256" key="4">
    <source>
        <dbReference type="ARBA" id="ARBA00037901"/>
    </source>
</evidence>
<comment type="pathway">
    <text evidence="4">Carotenoid biosynthesis; staphyloxanthin biosynthesis; staphyloxanthin from farnesyl diphosphate: step 3/5.</text>
</comment>
<dbReference type="InterPro" id="IPR014105">
    <property type="entry name" value="Carotenoid/retinoid_OxRdtase"/>
</dbReference>
<evidence type="ECO:0000256" key="9">
    <source>
        <dbReference type="ARBA" id="ARBA00048532"/>
    </source>
</evidence>
<dbReference type="HOGENOM" id="CLU_019722_2_1_9"/>
<proteinExistence type="inferred from homology"/>
<feature type="domain" description="Amine oxidase" evidence="12">
    <location>
        <begin position="14"/>
        <end position="278"/>
    </location>
</feature>
<keyword evidence="2 10" id="KW-0125">Carotenoid biosynthesis</keyword>
<dbReference type="Pfam" id="PF01593">
    <property type="entry name" value="Amino_oxidase"/>
    <property type="match status" value="1"/>
</dbReference>
<dbReference type="EMBL" id="CP002869">
    <property type="protein sequence ID" value="AEI41489.1"/>
    <property type="molecule type" value="Genomic_DNA"/>
</dbReference>
<evidence type="ECO:0000313" key="14">
    <source>
        <dbReference type="Proteomes" id="UP000006620"/>
    </source>
</evidence>
<keyword evidence="11" id="KW-0472">Membrane</keyword>
<keyword evidence="3 10" id="KW-0560">Oxidoreductase</keyword>
<protein>
    <recommendedName>
        <fullName evidence="6">4,4'-diaponeurosporene oxygenase</fullName>
    </recommendedName>
    <alternativeName>
        <fullName evidence="7">4,4'-diaponeurosporene oxidase</fullName>
    </alternativeName>
    <alternativeName>
        <fullName evidence="8">Carotenoid oxidase</fullName>
    </alternativeName>
</protein>
<organism evidence="13 14">
    <name type="scientific">Paenibacillus mucilaginosus (strain KNP414)</name>
    <dbReference type="NCBI Taxonomy" id="1036673"/>
    <lineage>
        <taxon>Bacteria</taxon>
        <taxon>Bacillati</taxon>
        <taxon>Bacillota</taxon>
        <taxon>Bacilli</taxon>
        <taxon>Bacillales</taxon>
        <taxon>Paenibacillaceae</taxon>
        <taxon>Paenibacillus</taxon>
    </lineage>
</organism>
<comment type="cofactor">
    <cofactor evidence="1">
        <name>FAD</name>
        <dbReference type="ChEBI" id="CHEBI:57692"/>
    </cofactor>
</comment>
<dbReference type="Gene3D" id="3.50.50.60">
    <property type="entry name" value="FAD/NAD(P)-binding domain"/>
    <property type="match status" value="2"/>
</dbReference>
<evidence type="ECO:0000256" key="8">
    <source>
        <dbReference type="ARBA" id="ARBA00042619"/>
    </source>
</evidence>
<evidence type="ECO:0000256" key="1">
    <source>
        <dbReference type="ARBA" id="ARBA00001974"/>
    </source>
</evidence>
<gene>
    <name evidence="13" type="ordered locus">KNP414_02931</name>
</gene>
<evidence type="ECO:0000256" key="10">
    <source>
        <dbReference type="RuleBase" id="RU362075"/>
    </source>
</evidence>
<feature type="transmembrane region" description="Helical" evidence="11">
    <location>
        <begin position="7"/>
        <end position="28"/>
    </location>
</feature>
<dbReference type="GO" id="GO:0016491">
    <property type="term" value="F:oxidoreductase activity"/>
    <property type="evidence" value="ECO:0007669"/>
    <property type="project" value="UniProtKB-KW"/>
</dbReference>
<dbReference type="InterPro" id="IPR036188">
    <property type="entry name" value="FAD/NAD-bd_sf"/>
</dbReference>
<comment type="similarity">
    <text evidence="5">Belongs to the carotenoid/retinoid oxidoreductase family. CrtP subfamily.</text>
</comment>
<accession>F8F5S5</accession>
<reference evidence="13 14" key="2">
    <citation type="journal article" date="2013" name="Genome Announc.">
        <title>Genome Sequence of Growth-Improving Paenibacillus mucilaginosus Strain KNP414.</title>
        <authorList>
            <person name="Lu J.J."/>
            <person name="Wang J.F."/>
            <person name="Hu X.F."/>
        </authorList>
    </citation>
    <scope>NUCLEOTIDE SEQUENCE [LARGE SCALE GENOMIC DNA]</scope>
    <source>
        <strain evidence="13 14">KNP414</strain>
    </source>
</reference>
<dbReference type="NCBIfam" id="TIGR02734">
    <property type="entry name" value="crtI_fam"/>
    <property type="match status" value="1"/>
</dbReference>
<dbReference type="RefSeq" id="WP_013916650.1">
    <property type="nucleotide sequence ID" value="NC_015690.1"/>
</dbReference>
<dbReference type="PANTHER" id="PTHR43734:SF7">
    <property type="entry name" value="4,4'-DIAPONEUROSPORENE OXYGENASE"/>
    <property type="match status" value="1"/>
</dbReference>
<dbReference type="PATRIC" id="fig|1036673.3.peg.2683"/>
<dbReference type="Proteomes" id="UP000006620">
    <property type="component" value="Chromosome"/>
</dbReference>
<sequence length="520" mass="57478">MKKRPQGIVVGGGIGGLVAAILLASRGYPITLLEQNEALGGKLQPMQLGAYAFDFGPSTITMPWVFESVFREAGQPLDPELSFRKLEVNSRNGFADGTTVDLSADPLRMEEQLCSFRAEDRQGFLRYLMEVERIYRTAEEQFFSRSFSVWQDFVSPRLGAAFLSVHPFLGMDAFHQRYFRDPRLLAMMNRYATYVGSSPYETPATLSMIAYLELVRGVYYIPGGNYRLVEALERLARRTGVEIRTGVRTEAILERDGRIRGVQAGGETLQADFVVSNADYFTTRGLITDGGSAARESAGGRRTSSRFEGASLSSSGFLCLFGLKGRVPGLHHHNLYYPENYGSEFADIFRDRQWPALPALYVCASSATEPERAADGTGTNLYVLINVPPEVPVYRRTRDGQPAGGTAEDARREREHTYRSLIVRRLAEAWGLPARELEARIEAEAVFGPDYIASRTGAYGGALYGSASHGWRETFFRPAPADRRIRGLYYAGGSTHPGGGTPMVTLSGINAARLIAARHR</sequence>
<dbReference type="AlphaFoldDB" id="F8F5S5"/>
<dbReference type="KEGG" id="pms:KNP414_02931"/>
<evidence type="ECO:0000256" key="3">
    <source>
        <dbReference type="ARBA" id="ARBA00023002"/>
    </source>
</evidence>
<keyword evidence="11" id="KW-0812">Transmembrane</keyword>
<evidence type="ECO:0000256" key="2">
    <source>
        <dbReference type="ARBA" id="ARBA00022746"/>
    </source>
</evidence>
<dbReference type="GO" id="GO:0016117">
    <property type="term" value="P:carotenoid biosynthetic process"/>
    <property type="evidence" value="ECO:0007669"/>
    <property type="project" value="UniProtKB-KW"/>
</dbReference>
<dbReference type="InterPro" id="IPR002937">
    <property type="entry name" value="Amino_oxidase"/>
</dbReference>
<dbReference type="PANTHER" id="PTHR43734">
    <property type="entry name" value="PHYTOENE DESATURASE"/>
    <property type="match status" value="1"/>
</dbReference>
<evidence type="ECO:0000259" key="12">
    <source>
        <dbReference type="Pfam" id="PF01593"/>
    </source>
</evidence>
<comment type="catalytic activity">
    <reaction evidence="9">
        <text>all-trans-4,4'-diaponeurosporene + 2 AH2 + 2 O2 = 4,4'-diaponeurosporenal + 2 A + 3 H2O</text>
        <dbReference type="Rhea" id="RHEA:56104"/>
        <dbReference type="ChEBI" id="CHEBI:13193"/>
        <dbReference type="ChEBI" id="CHEBI:15377"/>
        <dbReference type="ChEBI" id="CHEBI:15379"/>
        <dbReference type="ChEBI" id="CHEBI:17499"/>
        <dbReference type="ChEBI" id="CHEBI:62743"/>
        <dbReference type="ChEBI" id="CHEBI:79065"/>
    </reaction>
</comment>
<evidence type="ECO:0000256" key="11">
    <source>
        <dbReference type="SAM" id="Phobius"/>
    </source>
</evidence>
<evidence type="ECO:0000313" key="13">
    <source>
        <dbReference type="EMBL" id="AEI41489.1"/>
    </source>
</evidence>
<dbReference type="SUPFAM" id="SSF51905">
    <property type="entry name" value="FAD/NAD(P)-binding domain"/>
    <property type="match status" value="1"/>
</dbReference>
<evidence type="ECO:0000256" key="7">
    <source>
        <dbReference type="ARBA" id="ARBA00041900"/>
    </source>
</evidence>
<keyword evidence="11" id="KW-1133">Transmembrane helix</keyword>
<reference evidence="14" key="1">
    <citation type="submission" date="2011-06" db="EMBL/GenBank/DDBJ databases">
        <title>Complete genome sequence of Paenibacillus mucilaginosus KNP414.</title>
        <authorList>
            <person name="Wang J."/>
            <person name="Hu S."/>
            <person name="Hu X."/>
            <person name="Zhang B."/>
            <person name="Dong D."/>
            <person name="Zhang S."/>
            <person name="Zhao K."/>
            <person name="Wu D."/>
        </authorList>
    </citation>
    <scope>NUCLEOTIDE SEQUENCE [LARGE SCALE GENOMIC DNA]</scope>
    <source>
        <strain evidence="14">KNP414</strain>
    </source>
</reference>